<dbReference type="SUPFAM" id="SSF52833">
    <property type="entry name" value="Thioredoxin-like"/>
    <property type="match status" value="1"/>
</dbReference>
<proteinExistence type="predicted"/>
<accession>A0A4Q0PDB9</accession>
<reference evidence="2 3" key="1">
    <citation type="submission" date="2018-07" db="EMBL/GenBank/DDBJ databases">
        <title>Leeuwenhoekiella genomics.</title>
        <authorList>
            <person name="Tahon G."/>
            <person name="Willems A."/>
        </authorList>
    </citation>
    <scope>NUCLEOTIDE SEQUENCE [LARGE SCALE GENOMIC DNA]</scope>
    <source>
        <strain evidence="2 3">LMG 22550</strain>
    </source>
</reference>
<dbReference type="Proteomes" id="UP000289238">
    <property type="component" value="Unassembled WGS sequence"/>
</dbReference>
<dbReference type="EMBL" id="QOVM01000001">
    <property type="protein sequence ID" value="RXG24817.1"/>
    <property type="molecule type" value="Genomic_DNA"/>
</dbReference>
<dbReference type="InterPro" id="IPR000866">
    <property type="entry name" value="AhpC/TSA"/>
</dbReference>
<dbReference type="Pfam" id="PF00578">
    <property type="entry name" value="AhpC-TSA"/>
    <property type="match status" value="1"/>
</dbReference>
<keyword evidence="3" id="KW-1185">Reference proteome</keyword>
<organism evidence="2 3">
    <name type="scientific">Leeuwenhoekiella aequorea</name>
    <dbReference type="NCBI Taxonomy" id="283736"/>
    <lineage>
        <taxon>Bacteria</taxon>
        <taxon>Pseudomonadati</taxon>
        <taxon>Bacteroidota</taxon>
        <taxon>Flavobacteriia</taxon>
        <taxon>Flavobacteriales</taxon>
        <taxon>Flavobacteriaceae</taxon>
        <taxon>Leeuwenhoekiella</taxon>
    </lineage>
</organism>
<dbReference type="InterPro" id="IPR036249">
    <property type="entry name" value="Thioredoxin-like_sf"/>
</dbReference>
<name>A0A4Q0PDB9_9FLAO</name>
<evidence type="ECO:0000313" key="3">
    <source>
        <dbReference type="Proteomes" id="UP000289238"/>
    </source>
</evidence>
<dbReference type="OrthoDB" id="9809746at2"/>
<dbReference type="InterPro" id="IPR047262">
    <property type="entry name" value="PRX-like1"/>
</dbReference>
<dbReference type="PANTHER" id="PTHR43640:SF1">
    <property type="entry name" value="THIOREDOXIN-DEPENDENT PEROXIREDOXIN"/>
    <property type="match status" value="1"/>
</dbReference>
<dbReference type="GO" id="GO:0016209">
    <property type="term" value="F:antioxidant activity"/>
    <property type="evidence" value="ECO:0007669"/>
    <property type="project" value="InterPro"/>
</dbReference>
<protein>
    <submittedName>
        <fullName evidence="2">Peroxiredoxin</fullName>
    </submittedName>
</protein>
<dbReference type="RefSeq" id="WP_128756532.1">
    <property type="nucleotide sequence ID" value="NZ_QOVM01000001.1"/>
</dbReference>
<sequence length="186" mass="21207">MARTQSNMLPLGTIAPFFSLLNPLTNKYVSLTDCVGERGTVVMFICNHCPFVKHINDEIVRIANDYRVLGFSFVAISSNDVEKYPEDSPWLMRDTSHKYNFPFPYLYDESQEIAKAYDAACTPDFYLFDSALKLVYRGQLDDSRPGNGIPVNGRDFREALDNIFNNRKQSDVQKPSIGCGIKWKNL</sequence>
<dbReference type="GO" id="GO:0016491">
    <property type="term" value="F:oxidoreductase activity"/>
    <property type="evidence" value="ECO:0007669"/>
    <property type="project" value="InterPro"/>
</dbReference>
<comment type="caution">
    <text evidence="2">The sequence shown here is derived from an EMBL/GenBank/DDBJ whole genome shotgun (WGS) entry which is preliminary data.</text>
</comment>
<dbReference type="PROSITE" id="PS51352">
    <property type="entry name" value="THIOREDOXIN_2"/>
    <property type="match status" value="1"/>
</dbReference>
<dbReference type="CDD" id="cd02969">
    <property type="entry name" value="PRX_like1"/>
    <property type="match status" value="1"/>
</dbReference>
<dbReference type="InterPro" id="IPR013766">
    <property type="entry name" value="Thioredoxin_domain"/>
</dbReference>
<dbReference type="AlphaFoldDB" id="A0A4Q0PDB9"/>
<dbReference type="PANTHER" id="PTHR43640">
    <property type="entry name" value="OS07G0260300 PROTEIN"/>
    <property type="match status" value="1"/>
</dbReference>
<dbReference type="Gene3D" id="3.40.30.10">
    <property type="entry name" value="Glutaredoxin"/>
    <property type="match status" value="1"/>
</dbReference>
<evidence type="ECO:0000259" key="1">
    <source>
        <dbReference type="PROSITE" id="PS51352"/>
    </source>
</evidence>
<evidence type="ECO:0000313" key="2">
    <source>
        <dbReference type="EMBL" id="RXG24817.1"/>
    </source>
</evidence>
<gene>
    <name evidence="2" type="ORF">DSM00_613</name>
</gene>
<feature type="domain" description="Thioredoxin" evidence="1">
    <location>
        <begin position="9"/>
        <end position="165"/>
    </location>
</feature>